<keyword evidence="5" id="KW-0190">Covalent protein-DNA linkage</keyword>
<evidence type="ECO:0000313" key="10">
    <source>
        <dbReference type="Proteomes" id="UP001059209"/>
    </source>
</evidence>
<keyword evidence="7" id="KW-0456">Lyase</keyword>
<evidence type="ECO:0000256" key="6">
    <source>
        <dbReference type="ARBA" id="ARBA00023125"/>
    </source>
</evidence>
<protein>
    <recommendedName>
        <fullName evidence="8">Abasic site processing protein</fullName>
        <ecNumber evidence="8">3.4.-.-</ecNumber>
    </recommendedName>
</protein>
<dbReference type="EMBL" id="CP104205">
    <property type="protein sequence ID" value="UWX55481.1"/>
    <property type="molecule type" value="Genomic_DNA"/>
</dbReference>
<comment type="similarity">
    <text evidence="1 8">Belongs to the SOS response-associated peptidase family.</text>
</comment>
<dbReference type="Proteomes" id="UP001059209">
    <property type="component" value="Chromosome"/>
</dbReference>
<gene>
    <name evidence="9" type="ORF">NYZ99_02835</name>
</gene>
<keyword evidence="2 8" id="KW-0645">Protease</keyword>
<evidence type="ECO:0000256" key="5">
    <source>
        <dbReference type="ARBA" id="ARBA00023124"/>
    </source>
</evidence>
<keyword evidence="4 8" id="KW-0378">Hydrolase</keyword>
<evidence type="ECO:0000256" key="1">
    <source>
        <dbReference type="ARBA" id="ARBA00008136"/>
    </source>
</evidence>
<evidence type="ECO:0000256" key="7">
    <source>
        <dbReference type="ARBA" id="ARBA00023239"/>
    </source>
</evidence>
<reference evidence="9" key="1">
    <citation type="submission" date="2022-09" db="EMBL/GenBank/DDBJ databases">
        <title>Maribacter litopenaei sp. nov., isolated from the intestinal tract of the Pacific White Shrimp, Litopenaeus vannamei.</title>
        <authorList>
            <person name="Kim S.Y."/>
            <person name="Hwang C.Y."/>
        </authorList>
    </citation>
    <scope>NUCLEOTIDE SEQUENCE</scope>
    <source>
        <strain evidence="9">HL-LV01</strain>
    </source>
</reference>
<dbReference type="InterPro" id="IPR003738">
    <property type="entry name" value="SRAP"/>
</dbReference>
<dbReference type="RefSeq" id="WP_260573437.1">
    <property type="nucleotide sequence ID" value="NZ_CP104205.1"/>
</dbReference>
<dbReference type="SUPFAM" id="SSF143081">
    <property type="entry name" value="BB1717-like"/>
    <property type="match status" value="1"/>
</dbReference>
<name>A0ABY5Y8Y5_9FLAO</name>
<dbReference type="Pfam" id="PF02586">
    <property type="entry name" value="SRAP"/>
    <property type="match status" value="1"/>
</dbReference>
<keyword evidence="6" id="KW-0238">DNA-binding</keyword>
<dbReference type="EC" id="3.4.-.-" evidence="8"/>
<dbReference type="PANTHER" id="PTHR13604">
    <property type="entry name" value="DC12-RELATED"/>
    <property type="match status" value="1"/>
</dbReference>
<organism evidence="9 10">
    <name type="scientific">Maribacter litopenaei</name>
    <dbReference type="NCBI Taxonomy" id="2976127"/>
    <lineage>
        <taxon>Bacteria</taxon>
        <taxon>Pseudomonadati</taxon>
        <taxon>Bacteroidota</taxon>
        <taxon>Flavobacteriia</taxon>
        <taxon>Flavobacteriales</taxon>
        <taxon>Flavobacteriaceae</taxon>
        <taxon>Maribacter</taxon>
    </lineage>
</organism>
<keyword evidence="3" id="KW-0227">DNA damage</keyword>
<sequence>MCFSTQEFGDPIIVERYYRVDHKYVYTEPEEEYKRYFNNGFAHHNSLIITEENPRKLIWATWGLVPLYKSKTDLNEYYKETVKYGSGLNARSEKLFSSANYRGFKKCIVPVQGFFEPHTAKNNFKIPFYFKRKDDNPLSLAGIYTVTDDGIITYSILTKVATPLFAKIHNKKNRRPVILQEMDIEVWLDSTLSEDQINEVISDDLVDEELETWPVSKDLYKGEAGQRASIVEKVSYQELEIEYS</sequence>
<dbReference type="Gene3D" id="3.90.1680.10">
    <property type="entry name" value="SOS response associated peptidase-like"/>
    <property type="match status" value="1"/>
</dbReference>
<evidence type="ECO:0000256" key="3">
    <source>
        <dbReference type="ARBA" id="ARBA00022763"/>
    </source>
</evidence>
<evidence type="ECO:0000256" key="2">
    <source>
        <dbReference type="ARBA" id="ARBA00022670"/>
    </source>
</evidence>
<keyword evidence="10" id="KW-1185">Reference proteome</keyword>
<evidence type="ECO:0000256" key="8">
    <source>
        <dbReference type="RuleBase" id="RU364100"/>
    </source>
</evidence>
<dbReference type="InterPro" id="IPR036590">
    <property type="entry name" value="SRAP-like"/>
</dbReference>
<evidence type="ECO:0000313" key="9">
    <source>
        <dbReference type="EMBL" id="UWX55481.1"/>
    </source>
</evidence>
<dbReference type="PANTHER" id="PTHR13604:SF0">
    <property type="entry name" value="ABASIC SITE PROCESSING PROTEIN HMCES"/>
    <property type="match status" value="1"/>
</dbReference>
<evidence type="ECO:0000256" key="4">
    <source>
        <dbReference type="ARBA" id="ARBA00022801"/>
    </source>
</evidence>
<proteinExistence type="inferred from homology"/>
<accession>A0ABY5Y8Y5</accession>